<dbReference type="Pfam" id="PF25888">
    <property type="entry name" value="WHD_DnaB"/>
    <property type="match status" value="1"/>
</dbReference>
<dbReference type="Proteomes" id="UP000295773">
    <property type="component" value="Unassembled WGS sequence"/>
</dbReference>
<dbReference type="InterPro" id="IPR058660">
    <property type="entry name" value="WHD_DnaB"/>
</dbReference>
<evidence type="ECO:0000259" key="4">
    <source>
        <dbReference type="Pfam" id="PF25888"/>
    </source>
</evidence>
<organism evidence="5 6">
    <name type="scientific">Longicatena caecimuris</name>
    <dbReference type="NCBI Taxonomy" id="1796635"/>
    <lineage>
        <taxon>Bacteria</taxon>
        <taxon>Bacillati</taxon>
        <taxon>Bacillota</taxon>
        <taxon>Erysipelotrichia</taxon>
        <taxon>Erysipelotrichales</taxon>
        <taxon>Erysipelotrichaceae</taxon>
        <taxon>Longicatena</taxon>
    </lineage>
</organism>
<evidence type="ECO:0000313" key="6">
    <source>
        <dbReference type="Proteomes" id="UP000295773"/>
    </source>
</evidence>
<accession>A0A4R3SU96</accession>
<comment type="similarity">
    <text evidence="1">Belongs to the DnaB/DnaD family.</text>
</comment>
<dbReference type="InterPro" id="IPR034829">
    <property type="entry name" value="DnaD-like_sf"/>
</dbReference>
<gene>
    <name evidence="5" type="ORF">EDD61_1334</name>
</gene>
<evidence type="ECO:0000313" key="5">
    <source>
        <dbReference type="EMBL" id="TCU52381.1"/>
    </source>
</evidence>
<evidence type="ECO:0000256" key="1">
    <source>
        <dbReference type="ARBA" id="ARBA00093462"/>
    </source>
</evidence>
<feature type="region of interest" description="Disordered" evidence="2">
    <location>
        <begin position="350"/>
        <end position="397"/>
    </location>
</feature>
<proteinExistence type="inferred from homology"/>
<keyword evidence="5" id="KW-0378">Hydrolase</keyword>
<dbReference type="SUPFAM" id="SSF158499">
    <property type="entry name" value="DnaD domain-like"/>
    <property type="match status" value="1"/>
</dbReference>
<dbReference type="Pfam" id="PF07261">
    <property type="entry name" value="DnaB_2"/>
    <property type="match status" value="1"/>
</dbReference>
<feature type="compositionally biased region" description="Basic and acidic residues" evidence="2">
    <location>
        <begin position="374"/>
        <end position="397"/>
    </location>
</feature>
<feature type="domain" description="Replicative helicase loading/DNA remodeling protein DnaB N-terminal winged helix" evidence="4">
    <location>
        <begin position="19"/>
        <end position="250"/>
    </location>
</feature>
<feature type="domain" description="DnaB/C C-terminal" evidence="3">
    <location>
        <begin position="281"/>
        <end position="348"/>
    </location>
</feature>
<name>A0A4R3SU96_9FIRM</name>
<keyword evidence="5" id="KW-0067">ATP-binding</keyword>
<keyword evidence="5" id="KW-0347">Helicase</keyword>
<evidence type="ECO:0000259" key="3">
    <source>
        <dbReference type="Pfam" id="PF07261"/>
    </source>
</evidence>
<keyword evidence="6" id="KW-1185">Reference proteome</keyword>
<dbReference type="AlphaFoldDB" id="A0A4R3SU96"/>
<dbReference type="Gene3D" id="1.10.10.630">
    <property type="entry name" value="DnaD domain-like"/>
    <property type="match status" value="1"/>
</dbReference>
<keyword evidence="5" id="KW-0547">Nucleotide-binding</keyword>
<dbReference type="EMBL" id="SMBP01000033">
    <property type="protein sequence ID" value="TCU52381.1"/>
    <property type="molecule type" value="Genomic_DNA"/>
</dbReference>
<protein>
    <submittedName>
        <fullName evidence="5">Replicative DNA helicase loader DnaB</fullName>
    </submittedName>
</protein>
<dbReference type="GO" id="GO:0004386">
    <property type="term" value="F:helicase activity"/>
    <property type="evidence" value="ECO:0007669"/>
    <property type="project" value="UniProtKB-KW"/>
</dbReference>
<sequence length="397" mass="46861">MGAMTKCRIEVIGEMTQERHAAFVMLYYPLIGQDAAILYSTMVAIGTRNQKIRNHLLIEKISGLSKEVIEKNRHILEQYLLVKTYYRAVDDQYVYQVFMPKEGNTFLRHEVFGRLYLKQMGKQVYEFNKLCFAHDLEDKEEYQEITMPFENIIKDQWKDSEEENFQKLKPDEDDMQRMSDIPLSFNYDRFLTGYSKTLFPLTCRNQKNLRLIGELATIHGISEMDMRKYVSQSMNLKDNTLNAELLKRKVRNAKRSVMVDLDVKNPYALPPVRFLQSKQHGIEVSRSDAYLIETLITDFKMKPEVVNVLIEYVLEKTNQRFSKSYVEKIASVWVRLNIDTSEKALAHIKEEEQKPIKTKKKELPEWFQQEDEGSEKANKTVDDKELEEMMERLRGEQ</sequence>
<evidence type="ECO:0000256" key="2">
    <source>
        <dbReference type="SAM" id="MobiDB-lite"/>
    </source>
</evidence>
<reference evidence="5 6" key="1">
    <citation type="submission" date="2019-03" db="EMBL/GenBank/DDBJ databases">
        <title>Genomic Encyclopedia of Type Strains, Phase IV (KMG-IV): sequencing the most valuable type-strain genomes for metagenomic binning, comparative biology and taxonomic classification.</title>
        <authorList>
            <person name="Goeker M."/>
        </authorList>
    </citation>
    <scope>NUCLEOTIDE SEQUENCE [LARGE SCALE GENOMIC DNA]</scope>
    <source>
        <strain evidence="5 6">DSM 29481</strain>
    </source>
</reference>
<comment type="caution">
    <text evidence="5">The sequence shown here is derived from an EMBL/GenBank/DDBJ whole genome shotgun (WGS) entry which is preliminary data.</text>
</comment>
<dbReference type="InterPro" id="IPR006343">
    <property type="entry name" value="DnaB/C_C"/>
</dbReference>